<feature type="region of interest" description="Disordered" evidence="2">
    <location>
        <begin position="1818"/>
        <end position="1877"/>
    </location>
</feature>
<dbReference type="InterPro" id="IPR056823">
    <property type="entry name" value="TEN-like_YD-shell"/>
</dbReference>
<proteinExistence type="predicted"/>
<evidence type="ECO:0000256" key="1">
    <source>
        <dbReference type="ARBA" id="ARBA00022737"/>
    </source>
</evidence>
<name>A0ABY8WS35_9ACTN</name>
<dbReference type="InterPro" id="IPR050708">
    <property type="entry name" value="T6SS_VgrG/RHS"/>
</dbReference>
<dbReference type="NCBIfam" id="TIGR01643">
    <property type="entry name" value="YD_repeat_2x"/>
    <property type="match status" value="2"/>
</dbReference>
<organism evidence="5 6">
    <name type="scientific">Actinoplanes oblitus</name>
    <dbReference type="NCBI Taxonomy" id="3040509"/>
    <lineage>
        <taxon>Bacteria</taxon>
        <taxon>Bacillati</taxon>
        <taxon>Actinomycetota</taxon>
        <taxon>Actinomycetes</taxon>
        <taxon>Micromonosporales</taxon>
        <taxon>Micromonosporaceae</taxon>
        <taxon>Actinoplanes</taxon>
    </lineage>
</organism>
<feature type="region of interest" description="Disordered" evidence="2">
    <location>
        <begin position="222"/>
        <end position="262"/>
    </location>
</feature>
<feature type="signal peptide" evidence="3">
    <location>
        <begin position="1"/>
        <end position="18"/>
    </location>
</feature>
<dbReference type="Pfam" id="PF07591">
    <property type="entry name" value="PT-HINT"/>
    <property type="match status" value="1"/>
</dbReference>
<dbReference type="NCBIfam" id="TIGR03696">
    <property type="entry name" value="Rhs_assc_core"/>
    <property type="match status" value="1"/>
</dbReference>
<feature type="compositionally biased region" description="Low complexity" evidence="2">
    <location>
        <begin position="236"/>
        <end position="249"/>
    </location>
</feature>
<gene>
    <name evidence="5" type="ORF">ACTOB_000845</name>
</gene>
<keyword evidence="3" id="KW-0732">Signal</keyword>
<evidence type="ECO:0000256" key="3">
    <source>
        <dbReference type="SAM" id="SignalP"/>
    </source>
</evidence>
<dbReference type="PROSITE" id="PS50818">
    <property type="entry name" value="INTEIN_C_TER"/>
    <property type="match status" value="1"/>
</dbReference>
<keyword evidence="6" id="KW-1185">Reference proteome</keyword>
<evidence type="ECO:0000313" key="6">
    <source>
        <dbReference type="Proteomes" id="UP001240150"/>
    </source>
</evidence>
<evidence type="ECO:0000313" key="5">
    <source>
        <dbReference type="EMBL" id="WIN00700.1"/>
    </source>
</evidence>
<feature type="compositionally biased region" description="Gly residues" evidence="2">
    <location>
        <begin position="1831"/>
        <end position="1865"/>
    </location>
</feature>
<feature type="chain" id="PRO_5045505487" evidence="3">
    <location>
        <begin position="19"/>
        <end position="2270"/>
    </location>
</feature>
<dbReference type="EMBL" id="CP126980">
    <property type="protein sequence ID" value="WIN00700.1"/>
    <property type="molecule type" value="Genomic_DNA"/>
</dbReference>
<dbReference type="Pfam" id="PF25023">
    <property type="entry name" value="TEN_YD-shell"/>
    <property type="match status" value="1"/>
</dbReference>
<dbReference type="InterPro" id="IPR030934">
    <property type="entry name" value="Intein_C"/>
</dbReference>
<dbReference type="InterPro" id="IPR006530">
    <property type="entry name" value="YD"/>
</dbReference>
<evidence type="ECO:0000256" key="2">
    <source>
        <dbReference type="SAM" id="MobiDB-lite"/>
    </source>
</evidence>
<dbReference type="Proteomes" id="UP001240150">
    <property type="component" value="Chromosome"/>
</dbReference>
<dbReference type="Gene3D" id="2.170.16.10">
    <property type="entry name" value="Hedgehog/Intein (Hint) domain"/>
    <property type="match status" value="1"/>
</dbReference>
<dbReference type="SUPFAM" id="SSF51294">
    <property type="entry name" value="Hedgehog/intein (Hint) domain"/>
    <property type="match status" value="1"/>
</dbReference>
<dbReference type="InterPro" id="IPR031325">
    <property type="entry name" value="RHS_repeat"/>
</dbReference>
<dbReference type="Gene3D" id="2.180.10.10">
    <property type="entry name" value="RHS repeat-associated core"/>
    <property type="match status" value="2"/>
</dbReference>
<reference evidence="5 6" key="1">
    <citation type="submission" date="2023-06" db="EMBL/GenBank/DDBJ databases">
        <authorList>
            <person name="Yushchuk O."/>
            <person name="Binda E."/>
            <person name="Ruckert-Reed C."/>
            <person name="Fedorenko V."/>
            <person name="Kalinowski J."/>
            <person name="Marinelli F."/>
        </authorList>
    </citation>
    <scope>NUCLEOTIDE SEQUENCE [LARGE SCALE GENOMIC DNA]</scope>
    <source>
        <strain evidence="5 6">NRRL 3884</strain>
    </source>
</reference>
<dbReference type="InterPro" id="IPR036844">
    <property type="entry name" value="Hint_dom_sf"/>
</dbReference>
<dbReference type="Pfam" id="PF05593">
    <property type="entry name" value="RHS_repeat"/>
    <property type="match status" value="2"/>
</dbReference>
<dbReference type="PANTHER" id="PTHR32305">
    <property type="match status" value="1"/>
</dbReference>
<protein>
    <submittedName>
        <fullName evidence="5">RHS repeat-associated core domain-containing protein</fullName>
    </submittedName>
</protein>
<dbReference type="PANTHER" id="PTHR32305:SF17">
    <property type="entry name" value="TRNA NUCLEASE WAPA"/>
    <property type="match status" value="1"/>
</dbReference>
<keyword evidence="1" id="KW-0677">Repeat</keyword>
<dbReference type="CDD" id="cd00081">
    <property type="entry name" value="Hint"/>
    <property type="match status" value="1"/>
</dbReference>
<sequence length="2270" mass="241521">MVAAAAVTASMMSVPALAAERPAPLKAQAEKLDHDGGEVAGRGWAEHPGKQVDLPAPVWPAAGSAVRVTPKAGLARSAAVASGMTAAVVDRGAVPARWRRGVVVKVSAQAAGTARVAMNYDKFRYAYGGNWSSRLRWWRLPDCALSTPDRAGCSPTLLPSGNDVSSTTVTGEVPVAAARTAMVALAAAPSGDSGDFGATPLSSSSTWSAGGATGDFTWSYPMRAPNGNNGPQPGLSLSYSSSSVDGRSSATNNQPSWIGEGFEFSPGSVERRYVSCDDDKSGSPNNPAHSFEQCWRSNNATLSLGGSSTELIYEAGKGWHGRSENGSKVELLTGADNGDDNGEYWKVTTNDGIQYFFGLNKLAGQSDATNSAWTAPVYGNHEGEPCHKSAFADSDCKQAWRWNLDYAIDTHGNTISYWYGTESNKYAQEGSASKTVSYIRGGYLSRIDYGTWDRGAGDRSVAALAQVNFEVGDRCLADCSTHDGGHWPDTPWDQECKADAATCDEYSPTFWTTKRLTKISTRVYDTSKAGGAGWQDVDSWTLEHSFPSPGDGQKGGLWLKSVTHTGLVGGTAAMPAVTFDPVAKPNRVLTKTNTTNNWLRMAAVHTETGAILQVSYSQPECSAGNLPSSPQNNTKLCYPVIGPDPYSTSGADITEWWHKYVVTQITEMDVQLADGHQAPAKNTYYTYEGDPAWHYADDDGLSKPKYKTWDQFRGYKTVSTRVGDTNQTLTRTTYFRGMHGDKLAPSGGTRSVTVPASLGSETVYDEDQFAGMVREQVVYNGTEDKPVSKTVNVPWLSAPTASRTINGDTATARYVNTAKVYTGTALGVNGSRGWRVNSTSTTFDSYGMPVAVQDNGDDARSGDEKCTTTTYNRNTASNLLSLPSRVTTTALACGVKPTSQDQMVDDAVTFYDGATSASTAPVLGDLTRTDLMKDWTPAGGTVWLTSGQATFDKFGRQATETDARGLTVTSTYTPAAGLLTQKTETSGMGWVTTTKLNPAWSSVVQISDVNKRITDVAYDPLGRTTKTWDAGWTKADHPSQPVAAYTYHFDANRSSYPWVKSTTLNAAGGTNDSYTIYDGFLRSRQTQRIAVGGGRVVADTLYDQYGQAYLAFGAHAEPGSPSGTLWWEPEWSVPTQTLTEYDRAGRATASVFRSGDGVTNIVDKWRTTTSYEGDRVTVVPPAGSTPKTTVSDVQGRTVELWQYNTAAGVAGGHDTVKYGYDAKNRMTSAADAAGDTWTYKYDLLGRQIETVDPDKGKTTSTYNDLGDLLTTTDARNQVLAYSYDSLGRQTGVYDGSVADANKRVELKYDKLANGLTLKGQVTEKTRYETAADGTRQPYTWRATNFTQRNQVSGEQWIIPAAETGLGGTYVYSHSYSPYTGAPTSLTYPAASTLPSEGVETAYDKTTGLPTTLTSLWSTVGTYVAGQDYSAYGEPTSTMLKITGGVYAQQTLAYELDTRRVHQVRVKPETATGTVADRTYSYDASGNIQQVTDAPQVGQTDIQCFVYDSLIRLTSAWTPKAGVDCKTTAPSLDNLGGPAPYWIDWTLDALGNRTKEVSHSAAGDTTRGYTVPTAGKDVIRPHAVTGMTTTSPDQSSVTVGYGYDAAGNMTSRPGDTGTQTITWDAEGHAVKTVEGTKVATNLFDADGTRLIRRDSTGTTLFLPGQEIRRNGASTTANDATRYYSFGGTVVASRTVAAQSLTWLFSDHQGTQSTAVNAYTQQVSIRRQTPYGAPRGTNPAWVNGKGFVGGDIDATGLTHLGAREYDPSLGRFISVDPVQDLTDPQQWNAYSYCGNNPITQADPTGMRGDDLFYGTAGAAKRESNDYTKDPTSGGAGDGNDGGGNNGGDNNGGGSSSGDGGGGNGGSGSHNQPKPKKKAWWQRGIDWVAENKNTLAGAAVGITTFVGCEALTAGTGTVGCMMAAGAAGKMTTDALDGNIHGVGDAINSFNTGAVEGLLAVPLAAADLVSQAGNIAGDIKEGDWAGATGHSALAALDVLTVVDGVKGPGKCMHSFTAVTPVLLANGDSKPIGDIEVGDEVLATDPQTGQNAAEQVEVLHDNVDEDFADLTVQLTDGTSSVINTTAHHPFWDETDQKWTNAADLPTGHHLRDQAGHDAATVTNVYAYPGAHHMHNLTVANLHTYYVLAGDTPVLVHNCGDTPAPAMADKPLGPKTARETTESLAGQLGDALGVPVKPAKGDGFTMSIPNKPRNLVLRVMHAGSGGREFPYWRLSVEGKESFTRTGERSNDPKQIHVDIDGDSFQTIMGIVNGVRR</sequence>
<feature type="domain" description="Teneurin-like YD-shell" evidence="4">
    <location>
        <begin position="1597"/>
        <end position="1796"/>
    </location>
</feature>
<dbReference type="NCBIfam" id="TIGR01443">
    <property type="entry name" value="intein_Cterm"/>
    <property type="match status" value="1"/>
</dbReference>
<dbReference type="InterPro" id="IPR022385">
    <property type="entry name" value="Rhs_assc_core"/>
</dbReference>
<evidence type="ECO:0000259" key="4">
    <source>
        <dbReference type="Pfam" id="PF25023"/>
    </source>
</evidence>
<accession>A0ABY8WS35</accession>
<dbReference type="RefSeq" id="WP_284922228.1">
    <property type="nucleotide sequence ID" value="NZ_CP126980.1"/>
</dbReference>